<organism evidence="1">
    <name type="scientific">Lepeophtheirus salmonis</name>
    <name type="common">Salmon louse</name>
    <name type="synonym">Caligus salmonis</name>
    <dbReference type="NCBI Taxonomy" id="72036"/>
    <lineage>
        <taxon>Eukaryota</taxon>
        <taxon>Metazoa</taxon>
        <taxon>Ecdysozoa</taxon>
        <taxon>Arthropoda</taxon>
        <taxon>Crustacea</taxon>
        <taxon>Multicrustacea</taxon>
        <taxon>Hexanauplia</taxon>
        <taxon>Copepoda</taxon>
        <taxon>Siphonostomatoida</taxon>
        <taxon>Caligidae</taxon>
        <taxon>Lepeophtheirus</taxon>
    </lineage>
</organism>
<dbReference type="EMBL" id="HACA01017014">
    <property type="protein sequence ID" value="CDW34375.1"/>
    <property type="molecule type" value="Transcribed_RNA"/>
</dbReference>
<reference evidence="1" key="1">
    <citation type="submission" date="2014-05" db="EMBL/GenBank/DDBJ databases">
        <authorList>
            <person name="Chronopoulou M."/>
        </authorList>
    </citation>
    <scope>NUCLEOTIDE SEQUENCE</scope>
    <source>
        <tissue evidence="1">Whole organism</tissue>
    </source>
</reference>
<proteinExistence type="predicted"/>
<protein>
    <submittedName>
        <fullName evidence="1">Uncharacterized protein</fullName>
    </submittedName>
</protein>
<evidence type="ECO:0000313" key="1">
    <source>
        <dbReference type="EMBL" id="CDW34375.1"/>
    </source>
</evidence>
<accession>A0A0K2U8J9</accession>
<sequence>MIASQLFHSLQHCWSTYYLFKSRNIHSLIRSFFFVKSTFRGKIKQLIGKCMVIVNDVVGIPYEKSYLLPPLA</sequence>
<name>A0A0K2U8J9_LEPSM</name>
<dbReference type="AlphaFoldDB" id="A0A0K2U8J9"/>